<proteinExistence type="predicted"/>
<dbReference type="EMBL" id="AMZN01000055">
    <property type="protein sequence ID" value="ELR70223.1"/>
    <property type="molecule type" value="Genomic_DNA"/>
</dbReference>
<evidence type="ECO:0000313" key="2">
    <source>
        <dbReference type="Proteomes" id="UP000011135"/>
    </source>
</evidence>
<comment type="caution">
    <text evidence="1">The sequence shown here is derived from an EMBL/GenBank/DDBJ whole genome shotgun (WGS) entry which is preliminary data.</text>
</comment>
<reference evidence="1 2" key="1">
    <citation type="submission" date="2012-12" db="EMBL/GenBank/DDBJ databases">
        <title>Genome assembly of Fulvivirga imtechensis AK7.</title>
        <authorList>
            <person name="Nupur N."/>
            <person name="Khatri I."/>
            <person name="Kumar R."/>
            <person name="Subramanian S."/>
            <person name="Pinnaka A."/>
        </authorList>
    </citation>
    <scope>NUCLEOTIDE SEQUENCE [LARGE SCALE GENOMIC DNA]</scope>
    <source>
        <strain evidence="1 2">AK7</strain>
    </source>
</reference>
<protein>
    <submittedName>
        <fullName evidence="1">Uncharacterized protein</fullName>
    </submittedName>
</protein>
<name>L8JPV1_9BACT</name>
<accession>L8JPV1</accession>
<keyword evidence="2" id="KW-1185">Reference proteome</keyword>
<dbReference type="Proteomes" id="UP000011135">
    <property type="component" value="Unassembled WGS sequence"/>
</dbReference>
<dbReference type="AlphaFoldDB" id="L8JPV1"/>
<sequence>MITFYNIYYTICVIPCNLLFANINMKAPDLCNLLIKAWSFGMNYLLPFEKTGVFSVNTYSHAEKLLPCYF</sequence>
<gene>
    <name evidence="1" type="ORF">C900_03908</name>
</gene>
<dbReference type="STRING" id="1237149.C900_03908"/>
<evidence type="ECO:0000313" key="1">
    <source>
        <dbReference type="EMBL" id="ELR70223.1"/>
    </source>
</evidence>
<organism evidence="1 2">
    <name type="scientific">Fulvivirga imtechensis AK7</name>
    <dbReference type="NCBI Taxonomy" id="1237149"/>
    <lineage>
        <taxon>Bacteria</taxon>
        <taxon>Pseudomonadati</taxon>
        <taxon>Bacteroidota</taxon>
        <taxon>Cytophagia</taxon>
        <taxon>Cytophagales</taxon>
        <taxon>Fulvivirgaceae</taxon>
        <taxon>Fulvivirga</taxon>
    </lineage>
</organism>